<dbReference type="InterPro" id="IPR028082">
    <property type="entry name" value="Peripla_BP_I"/>
</dbReference>
<evidence type="ECO:0000313" key="6">
    <source>
        <dbReference type="Proteomes" id="UP000295620"/>
    </source>
</evidence>
<evidence type="ECO:0000313" key="5">
    <source>
        <dbReference type="EMBL" id="TDQ08287.1"/>
    </source>
</evidence>
<reference evidence="5 6" key="1">
    <citation type="submission" date="2019-03" db="EMBL/GenBank/DDBJ databases">
        <title>Genomic Encyclopedia of Archaeal and Bacterial Type Strains, Phase II (KMG-II): from individual species to whole genera.</title>
        <authorList>
            <person name="Goeker M."/>
        </authorList>
    </citation>
    <scope>NUCLEOTIDE SEQUENCE [LARGE SCALE GENOMIC DNA]</scope>
    <source>
        <strain evidence="5 6">DSM 19035</strain>
    </source>
</reference>
<dbReference type="InterPro" id="IPR053892">
    <property type="entry name" value="MoaF-like"/>
</dbReference>
<feature type="domain" description="MoaF-like" evidence="4">
    <location>
        <begin position="7"/>
        <end position="102"/>
    </location>
</feature>
<dbReference type="AlphaFoldDB" id="A0A4R6SSL3"/>
<dbReference type="EMBL" id="SNYC01000005">
    <property type="protein sequence ID" value="TDQ08287.1"/>
    <property type="molecule type" value="Genomic_DNA"/>
</dbReference>
<dbReference type="InterPro" id="IPR028081">
    <property type="entry name" value="Leu-bd"/>
</dbReference>
<gene>
    <name evidence="5" type="ORF">ATK78_2795</name>
</gene>
<accession>A0A4R6SSL3</accession>
<dbReference type="Proteomes" id="UP000295620">
    <property type="component" value="Unassembled WGS sequence"/>
</dbReference>
<dbReference type="Pfam" id="PF22036">
    <property type="entry name" value="MoaF_like"/>
    <property type="match status" value="1"/>
</dbReference>
<evidence type="ECO:0000256" key="2">
    <source>
        <dbReference type="ARBA" id="ARBA00022729"/>
    </source>
</evidence>
<dbReference type="RefSeq" id="WP_394346943.1">
    <property type="nucleotide sequence ID" value="NZ_SNYC01000005.1"/>
</dbReference>
<keyword evidence="6" id="KW-1185">Reference proteome</keyword>
<name>A0A4R6SSL3_9SPHI</name>
<evidence type="ECO:0000256" key="1">
    <source>
        <dbReference type="ARBA" id="ARBA00010062"/>
    </source>
</evidence>
<dbReference type="SUPFAM" id="SSF53822">
    <property type="entry name" value="Periplasmic binding protein-like I"/>
    <property type="match status" value="1"/>
</dbReference>
<protein>
    <submittedName>
        <fullName evidence="5">Amino acid/amide ABC transporter substrate-binding protein (HAAT family)</fullName>
    </submittedName>
</protein>
<dbReference type="PANTHER" id="PTHR30483">
    <property type="entry name" value="LEUCINE-SPECIFIC-BINDING PROTEIN"/>
    <property type="match status" value="1"/>
</dbReference>
<feature type="domain" description="Leucine-binding protein" evidence="3">
    <location>
        <begin position="108"/>
        <end position="442"/>
    </location>
</feature>
<keyword evidence="2" id="KW-0732">Signal</keyword>
<dbReference type="Gene3D" id="3.40.50.2300">
    <property type="match status" value="2"/>
</dbReference>
<dbReference type="InterPro" id="IPR012674">
    <property type="entry name" value="Calycin"/>
</dbReference>
<dbReference type="Gene3D" id="2.40.128.20">
    <property type="match status" value="1"/>
</dbReference>
<dbReference type="Pfam" id="PF13458">
    <property type="entry name" value="Peripla_BP_6"/>
    <property type="match status" value="1"/>
</dbReference>
<comment type="caution">
    <text evidence="5">The sequence shown here is derived from an EMBL/GenBank/DDBJ whole genome shotgun (WGS) entry which is preliminary data.</text>
</comment>
<evidence type="ECO:0000259" key="3">
    <source>
        <dbReference type="Pfam" id="PF13458"/>
    </source>
</evidence>
<dbReference type="CDD" id="cd06338">
    <property type="entry name" value="PBP1_ABC_ligand_binding-like"/>
    <property type="match status" value="1"/>
</dbReference>
<comment type="similarity">
    <text evidence="1">Belongs to the leucine-binding protein family.</text>
</comment>
<sequence length="495" mass="54554">MKNNLTGGRFLADLGAFKSELFFESDDSLIFTILEGGGPAEIGHSEKVQIAVTEVRPQVYVVAWKEATGATVTHIEDHENGILYSNATLPDGSFYTMKGTIRPIQQTPIRIGYSLSLSGPVAENTKSARLAHQLWEEDINSKGGLLGRKVQLICIDDCGDASQVYGIYKRLLDEEKVDLLIGGYGTNTLKASLPLVIERNRILIGLMGLGVNGSLKYQNYFAMIPTGPSPNAALTEGFFELAATQHPKPLTVAVLTLDAEFSRNPVIGARENAAKYGMRIIHEQTYSLATTDFEPIINQLKEINADILFLCSYLEDSKGLIRAIHNSDYRPKMVGGAMIGPQSAAVKTELGPLLNGFVNYEYWMPVPKMNFPGVTEVLQKYQKRAREEKVDELGFYVVPLAYAQMQVLEQAVQATGSLDDTLLSQYCRNNSFETVMGTISFGEGGEWVEPRVVQVQFQHVPNGDIDTFKDSKVQIVVSPEAYASGKLIYPYDPSK</sequence>
<dbReference type="InterPro" id="IPR051010">
    <property type="entry name" value="BCAA_transport"/>
</dbReference>
<proteinExistence type="inferred from homology"/>
<organism evidence="5 6">
    <name type="scientific">Pedobacter metabolipauper</name>
    <dbReference type="NCBI Taxonomy" id="425513"/>
    <lineage>
        <taxon>Bacteria</taxon>
        <taxon>Pseudomonadati</taxon>
        <taxon>Bacteroidota</taxon>
        <taxon>Sphingobacteriia</taxon>
        <taxon>Sphingobacteriales</taxon>
        <taxon>Sphingobacteriaceae</taxon>
        <taxon>Pedobacter</taxon>
    </lineage>
</organism>
<evidence type="ECO:0000259" key="4">
    <source>
        <dbReference type="Pfam" id="PF22036"/>
    </source>
</evidence>